<evidence type="ECO:0000313" key="2">
    <source>
        <dbReference type="Proteomes" id="UP000595053"/>
    </source>
</evidence>
<dbReference type="PANTHER" id="PTHR34374:SF1">
    <property type="entry name" value="LARGE RIBOSOMAL RNA SUBUNIT ACCUMULATION PROTEIN YCED HOMOLOG 1, CHLOROPLASTIC"/>
    <property type="match status" value="1"/>
</dbReference>
<dbReference type="Pfam" id="PF02620">
    <property type="entry name" value="YceD"/>
    <property type="match status" value="1"/>
</dbReference>
<name>A0A7M1QSS3_9ACTO</name>
<dbReference type="Proteomes" id="UP000595053">
    <property type="component" value="Chromosome"/>
</dbReference>
<dbReference type="EMBL" id="CP063213">
    <property type="protein sequence ID" value="QOR44906.1"/>
    <property type="molecule type" value="Genomic_DNA"/>
</dbReference>
<keyword evidence="2" id="KW-1185">Reference proteome</keyword>
<dbReference type="InterPro" id="IPR003772">
    <property type="entry name" value="YceD"/>
</dbReference>
<accession>A0A7M1QSS3</accession>
<dbReference type="RefSeq" id="WP_193327327.1">
    <property type="nucleotide sequence ID" value="NZ_CP053291.1"/>
</dbReference>
<gene>
    <name evidence="1" type="ORF">INS88_06285</name>
</gene>
<proteinExistence type="predicted"/>
<protein>
    <submittedName>
        <fullName evidence="1">DUF177 domain-containing protein</fullName>
    </submittedName>
</protein>
<dbReference type="AlphaFoldDB" id="A0A7M1QSS3"/>
<organism evidence="1 2">
    <name type="scientific">Trueperella pecoris</name>
    <dbReference type="NCBI Taxonomy" id="2733571"/>
    <lineage>
        <taxon>Bacteria</taxon>
        <taxon>Bacillati</taxon>
        <taxon>Actinomycetota</taxon>
        <taxon>Actinomycetes</taxon>
        <taxon>Actinomycetales</taxon>
        <taxon>Actinomycetaceae</taxon>
        <taxon>Trueperella</taxon>
    </lineage>
</organism>
<accession>A0A8A5U1S5</accession>
<sequence length="194" mass="20995">MSNPYIVSIVDLPRTEGAEREFRMELPAPAECGVALMGVPQGEPIEVDLRLQSVSEGVLVLGDARATAVGQCARCLRDLTVTMDEAVTELVFYPESRQALLDEGDEEAEDMPLVVDDRIDLEPVIRDALILSMPLSPLCRPDCPGLCSECGEPWDELSADHKHEFLDPRFSALDTLAAQLAGEEATDAGEGGRA</sequence>
<evidence type="ECO:0000313" key="1">
    <source>
        <dbReference type="EMBL" id="QOR44906.1"/>
    </source>
</evidence>
<reference evidence="1 2" key="1">
    <citation type="submission" date="2020-10" db="EMBL/GenBank/DDBJ databases">
        <title>Trueperella pecoris sp. nov. isolated from bovine and porcine specimens.</title>
        <authorList>
            <person name="Schoenecker L."/>
            <person name="Schnydrig P."/>
            <person name="Brodard I."/>
            <person name="Thomann A."/>
            <person name="Hemphill A."/>
            <person name="Rodriguez-Campos S."/>
            <person name="Perreten V."/>
            <person name="Jores J."/>
            <person name="Kittl S."/>
        </authorList>
    </citation>
    <scope>NUCLEOTIDE SEQUENCE [LARGE SCALE GENOMIC DNA]</scope>
    <source>
        <strain evidence="1 2">15A0121</strain>
    </source>
</reference>
<dbReference type="PANTHER" id="PTHR34374">
    <property type="entry name" value="LARGE RIBOSOMAL RNA SUBUNIT ACCUMULATION PROTEIN YCED HOMOLOG 1, CHLOROPLASTIC"/>
    <property type="match status" value="1"/>
</dbReference>